<dbReference type="GO" id="GO:0046872">
    <property type="term" value="F:metal ion binding"/>
    <property type="evidence" value="ECO:0007669"/>
    <property type="project" value="InterPro"/>
</dbReference>
<evidence type="ECO:0000313" key="6">
    <source>
        <dbReference type="EMBL" id="SIN69449.1"/>
    </source>
</evidence>
<protein>
    <submittedName>
        <fullName evidence="6">Predicted ATP-dependent carboligase, ATP-grasp superfamily</fullName>
    </submittedName>
</protein>
<feature type="domain" description="ATP-grasp" evidence="5">
    <location>
        <begin position="127"/>
        <end position="308"/>
    </location>
</feature>
<dbReference type="InterPro" id="IPR011761">
    <property type="entry name" value="ATP-grasp"/>
</dbReference>
<dbReference type="Proteomes" id="UP000185221">
    <property type="component" value="Unassembled WGS sequence"/>
</dbReference>
<dbReference type="PANTHER" id="PTHR43585:SF2">
    <property type="entry name" value="ATP-GRASP ENZYME FSQD"/>
    <property type="match status" value="1"/>
</dbReference>
<proteinExistence type="predicted"/>
<evidence type="ECO:0000256" key="2">
    <source>
        <dbReference type="ARBA" id="ARBA00022741"/>
    </source>
</evidence>
<dbReference type="Gene3D" id="3.30.1490.20">
    <property type="entry name" value="ATP-grasp fold, A domain"/>
    <property type="match status" value="1"/>
</dbReference>
<evidence type="ECO:0000313" key="7">
    <source>
        <dbReference type="Proteomes" id="UP000185221"/>
    </source>
</evidence>
<keyword evidence="1 6" id="KW-0436">Ligase</keyword>
<evidence type="ECO:0000259" key="5">
    <source>
        <dbReference type="PROSITE" id="PS50975"/>
    </source>
</evidence>
<gene>
    <name evidence="6" type="ORF">SAMN05444394_0821</name>
</gene>
<dbReference type="PROSITE" id="PS50975">
    <property type="entry name" value="ATP_GRASP"/>
    <property type="match status" value="1"/>
</dbReference>
<name>A0A1N6DF65_9BACT</name>
<evidence type="ECO:0000256" key="3">
    <source>
        <dbReference type="ARBA" id="ARBA00022840"/>
    </source>
</evidence>
<reference evidence="7" key="1">
    <citation type="submission" date="2016-11" db="EMBL/GenBank/DDBJ databases">
        <authorList>
            <person name="Varghese N."/>
            <person name="Submissions S."/>
        </authorList>
    </citation>
    <scope>NUCLEOTIDE SEQUENCE [LARGE SCALE GENOMIC DNA]</scope>
    <source>
        <strain evidence="7">DSM 15292</strain>
    </source>
</reference>
<keyword evidence="7" id="KW-1185">Reference proteome</keyword>
<dbReference type="AlphaFoldDB" id="A0A1N6DF65"/>
<dbReference type="InterPro" id="IPR003806">
    <property type="entry name" value="ATP-grasp_PylC-type"/>
</dbReference>
<dbReference type="GO" id="GO:0005524">
    <property type="term" value="F:ATP binding"/>
    <property type="evidence" value="ECO:0007669"/>
    <property type="project" value="UniProtKB-UniRule"/>
</dbReference>
<dbReference type="Pfam" id="PF02655">
    <property type="entry name" value="ATP-grasp_3"/>
    <property type="match status" value="1"/>
</dbReference>
<dbReference type="STRING" id="226505.SAMN05444394_0821"/>
<sequence length="375" mass="43097">MNNRTKSPAFSVLIPDGDEANALSVVRCLAEVKNIQVFVISEHKYAPIRFSRYVKKFIHLPFGDNENYLAGIIEAIKKTKADVLLPVGVRAVRLIIEKKETFAKVIANINTPEIHSFDIADDKWLLSRWLKENNIAHPETLLFSPGDNLEEVISKISFPIIVKPRVGWGGKGIEIFENNDQFEEWYSGFDHKMDLIVQDYIKGYDIDCSLLGKQGEILAYTIQRSIKYSADYPWPYGLEFKNQEEILAIVEDLVEKFNWSGIVHIDLRYDEVEKRANLIEMNPRFWASVTASIFAGVNFPYLACLTALGEELPIIKLEDKIVVRSGPAVKMTWKRIVKNQKNLNFDNSFLEFIAKDPLPTIIGETLEYYQNFRNR</sequence>
<dbReference type="Gene3D" id="3.40.50.20">
    <property type="match status" value="1"/>
</dbReference>
<dbReference type="PANTHER" id="PTHR43585">
    <property type="entry name" value="FUMIPYRROLE BIOSYNTHESIS PROTEIN C"/>
    <property type="match status" value="1"/>
</dbReference>
<keyword evidence="3 4" id="KW-0067">ATP-binding</keyword>
<dbReference type="EMBL" id="FSRC01000001">
    <property type="protein sequence ID" value="SIN69449.1"/>
    <property type="molecule type" value="Genomic_DNA"/>
</dbReference>
<dbReference type="OrthoDB" id="9803907at2"/>
<evidence type="ECO:0000256" key="1">
    <source>
        <dbReference type="ARBA" id="ARBA00022598"/>
    </source>
</evidence>
<evidence type="ECO:0000256" key="4">
    <source>
        <dbReference type="PROSITE-ProRule" id="PRU00409"/>
    </source>
</evidence>
<dbReference type="Gene3D" id="3.30.470.20">
    <property type="entry name" value="ATP-grasp fold, B domain"/>
    <property type="match status" value="1"/>
</dbReference>
<dbReference type="InterPro" id="IPR052032">
    <property type="entry name" value="ATP-dep_AA_Ligase"/>
</dbReference>
<dbReference type="GO" id="GO:0016874">
    <property type="term" value="F:ligase activity"/>
    <property type="evidence" value="ECO:0007669"/>
    <property type="project" value="UniProtKB-KW"/>
</dbReference>
<keyword evidence="2 4" id="KW-0547">Nucleotide-binding</keyword>
<dbReference type="RefSeq" id="WP_143185828.1">
    <property type="nucleotide sequence ID" value="NZ_FSRC01000001.1"/>
</dbReference>
<dbReference type="InterPro" id="IPR013815">
    <property type="entry name" value="ATP_grasp_subdomain_1"/>
</dbReference>
<dbReference type="SUPFAM" id="SSF56059">
    <property type="entry name" value="Glutathione synthetase ATP-binding domain-like"/>
    <property type="match status" value="1"/>
</dbReference>
<accession>A0A1N6DF65</accession>
<organism evidence="6 7">
    <name type="scientific">Algoriphagus halophilus</name>
    <dbReference type="NCBI Taxonomy" id="226505"/>
    <lineage>
        <taxon>Bacteria</taxon>
        <taxon>Pseudomonadati</taxon>
        <taxon>Bacteroidota</taxon>
        <taxon>Cytophagia</taxon>
        <taxon>Cytophagales</taxon>
        <taxon>Cyclobacteriaceae</taxon>
        <taxon>Algoriphagus</taxon>
    </lineage>
</organism>